<dbReference type="InterPro" id="IPR018060">
    <property type="entry name" value="HTH_AraC"/>
</dbReference>
<dbReference type="SMART" id="SM00342">
    <property type="entry name" value="HTH_ARAC"/>
    <property type="match status" value="1"/>
</dbReference>
<evidence type="ECO:0000256" key="3">
    <source>
        <dbReference type="ARBA" id="ARBA00023163"/>
    </source>
</evidence>
<dbReference type="EMBL" id="JBHRXI010000044">
    <property type="protein sequence ID" value="MFC3616168.1"/>
    <property type="molecule type" value="Genomic_DNA"/>
</dbReference>
<dbReference type="InterPro" id="IPR009057">
    <property type="entry name" value="Homeodomain-like_sf"/>
</dbReference>
<dbReference type="SUPFAM" id="SSF46689">
    <property type="entry name" value="Homeodomain-like"/>
    <property type="match status" value="1"/>
</dbReference>
<name>A0ABV7TNZ1_9RHOB</name>
<keyword evidence="1" id="KW-0805">Transcription regulation</keyword>
<keyword evidence="3" id="KW-0804">Transcription</keyword>
<evidence type="ECO:0000259" key="4">
    <source>
        <dbReference type="PROSITE" id="PS01124"/>
    </source>
</evidence>
<dbReference type="Pfam" id="PF12625">
    <property type="entry name" value="Arabinose_bd"/>
    <property type="match status" value="1"/>
</dbReference>
<dbReference type="PANTHER" id="PTHR47894:SF1">
    <property type="entry name" value="HTH-TYPE TRANSCRIPTIONAL REGULATOR VQSM"/>
    <property type="match status" value="1"/>
</dbReference>
<dbReference type="Gene3D" id="1.10.10.60">
    <property type="entry name" value="Homeodomain-like"/>
    <property type="match status" value="1"/>
</dbReference>
<dbReference type="Pfam" id="PF12833">
    <property type="entry name" value="HTH_18"/>
    <property type="match status" value="1"/>
</dbReference>
<evidence type="ECO:0000256" key="1">
    <source>
        <dbReference type="ARBA" id="ARBA00023015"/>
    </source>
</evidence>
<reference evidence="6" key="1">
    <citation type="journal article" date="2019" name="Int. J. Syst. Evol. Microbiol.">
        <title>The Global Catalogue of Microorganisms (GCM) 10K type strain sequencing project: providing services to taxonomists for standard genome sequencing and annotation.</title>
        <authorList>
            <consortium name="The Broad Institute Genomics Platform"/>
            <consortium name="The Broad Institute Genome Sequencing Center for Infectious Disease"/>
            <person name="Wu L."/>
            <person name="Ma J."/>
        </authorList>
    </citation>
    <scope>NUCLEOTIDE SEQUENCE [LARGE SCALE GENOMIC DNA]</scope>
    <source>
        <strain evidence="6">KCTC 42911</strain>
    </source>
</reference>
<keyword evidence="2" id="KW-0238">DNA-binding</keyword>
<organism evidence="5 6">
    <name type="scientific">Lutimaribacter marinistellae</name>
    <dbReference type="NCBI Taxonomy" id="1820329"/>
    <lineage>
        <taxon>Bacteria</taxon>
        <taxon>Pseudomonadati</taxon>
        <taxon>Pseudomonadota</taxon>
        <taxon>Alphaproteobacteria</taxon>
        <taxon>Rhodobacterales</taxon>
        <taxon>Roseobacteraceae</taxon>
        <taxon>Lutimaribacter</taxon>
    </lineage>
</organism>
<comment type="caution">
    <text evidence="5">The sequence shown here is derived from an EMBL/GenBank/DDBJ whole genome shotgun (WGS) entry which is preliminary data.</text>
</comment>
<dbReference type="PRINTS" id="PR00032">
    <property type="entry name" value="HTHARAC"/>
</dbReference>
<feature type="domain" description="HTH araC/xylS-type" evidence="4">
    <location>
        <begin position="254"/>
        <end position="352"/>
    </location>
</feature>
<proteinExistence type="predicted"/>
<dbReference type="PANTHER" id="PTHR47894">
    <property type="entry name" value="HTH-TYPE TRANSCRIPTIONAL REGULATOR GADX"/>
    <property type="match status" value="1"/>
</dbReference>
<dbReference type="PROSITE" id="PS01124">
    <property type="entry name" value="HTH_ARAC_FAMILY_2"/>
    <property type="match status" value="1"/>
</dbReference>
<evidence type="ECO:0000313" key="6">
    <source>
        <dbReference type="Proteomes" id="UP001595629"/>
    </source>
</evidence>
<dbReference type="InterPro" id="IPR020449">
    <property type="entry name" value="Tscrpt_reg_AraC-type_HTH"/>
</dbReference>
<evidence type="ECO:0000313" key="5">
    <source>
        <dbReference type="EMBL" id="MFC3616168.1"/>
    </source>
</evidence>
<accession>A0ABV7TNZ1</accession>
<evidence type="ECO:0000256" key="2">
    <source>
        <dbReference type="ARBA" id="ARBA00023125"/>
    </source>
</evidence>
<protein>
    <submittedName>
        <fullName evidence="5">AraC family transcriptional regulator ligand-binding domain-containing protein</fullName>
    </submittedName>
</protein>
<dbReference type="Proteomes" id="UP001595629">
    <property type="component" value="Unassembled WGS sequence"/>
</dbReference>
<gene>
    <name evidence="5" type="ORF">ACFORG_20695</name>
</gene>
<sequence>MTYGIKLFAVLFMSISPFDQPPEHSAIWGKLLLEELKARGFTEAQVVGNTGIDLRRLAGDDPRLLFQDLVLLFERAADLVGDDLFGFRCGTQRESRRAGLIAYVGLSAPTISDFLVNLGRYQRIIGDALEIDTTRLHSDGIWEWYYNVPHSVHRRQYIEFQVAGTVRSLRNWTNRKIRPERIELRHIRSRNTADMERYLGCEIVFGSDSNRVKISKPDLTVPLITADDELHKVLRRCCEHALQEASRYNRSLPVDVENEIARRLSSGMATQKEVAQALGMSVSTLSRRLGEYGTSFSEIALNYKRSMAKRLLKEGAMQLTEVAFLMGYQDSSAFTRAFRNWTGDPPSRYRAKH</sequence>
<dbReference type="InterPro" id="IPR032687">
    <property type="entry name" value="AraC-type_N"/>
</dbReference>
<dbReference type="RefSeq" id="WP_386737474.1">
    <property type="nucleotide sequence ID" value="NZ_JBHRXI010000044.1"/>
</dbReference>
<keyword evidence="6" id="KW-1185">Reference proteome</keyword>